<reference evidence="14" key="3">
    <citation type="submission" date="2025-09" db="UniProtKB">
        <authorList>
            <consortium name="Ensembl"/>
        </authorList>
    </citation>
    <scope>IDENTIFICATION</scope>
    <source>
        <strain evidence="14">Glennie</strain>
    </source>
</reference>
<dbReference type="OrthoDB" id="5951731at2759"/>
<dbReference type="PANTHER" id="PTHR11905">
    <property type="entry name" value="ADAM A DISINTEGRIN AND METALLOPROTEASE DOMAIN"/>
    <property type="match status" value="1"/>
</dbReference>
<dbReference type="CDD" id="cd04269">
    <property type="entry name" value="ZnMc_adamalysin_II_like"/>
    <property type="match status" value="1"/>
</dbReference>
<dbReference type="InterPro" id="IPR024079">
    <property type="entry name" value="MetalloPept_cat_dom_sf"/>
</dbReference>
<dbReference type="GeneID" id="100093501"/>
<dbReference type="PANTHER" id="PTHR11905:SF24">
    <property type="entry name" value="DISINTEGRIN AND METALLOPROTEINASE DOMAIN-CONTAINING PROTEIN 32"/>
    <property type="match status" value="1"/>
</dbReference>
<dbReference type="OMA" id="CCTVGCK"/>
<dbReference type="PROSITE" id="PS00427">
    <property type="entry name" value="DISINTEGRIN_1"/>
    <property type="match status" value="1"/>
</dbReference>
<gene>
    <name evidence="14" type="primary">ADAM32</name>
</gene>
<reference evidence="14" key="2">
    <citation type="submission" date="2025-08" db="UniProtKB">
        <authorList>
            <consortium name="Ensembl"/>
        </authorList>
    </citation>
    <scope>IDENTIFICATION</scope>
    <source>
        <strain evidence="14">Glennie</strain>
    </source>
</reference>
<dbReference type="PROSITE" id="PS50215">
    <property type="entry name" value="ADAM_MEPRO"/>
    <property type="match status" value="1"/>
</dbReference>
<evidence type="ECO:0000256" key="5">
    <source>
        <dbReference type="ARBA" id="ARBA00023157"/>
    </source>
</evidence>
<keyword evidence="15" id="KW-1185">Reference proteome</keyword>
<feature type="domain" description="Disintegrin" evidence="12">
    <location>
        <begin position="392"/>
        <end position="480"/>
    </location>
</feature>
<keyword evidence="5 6" id="KW-1015">Disulfide bond</keyword>
<dbReference type="PROSITE" id="PS01186">
    <property type="entry name" value="EGF_2"/>
    <property type="match status" value="1"/>
</dbReference>
<dbReference type="InterPro" id="IPR034027">
    <property type="entry name" value="Reprolysin_adamalysin"/>
</dbReference>
<evidence type="ECO:0000256" key="6">
    <source>
        <dbReference type="PROSITE-ProRule" id="PRU00076"/>
    </source>
</evidence>
<dbReference type="KEGG" id="oaa:100093501"/>
<dbReference type="SMART" id="SM00608">
    <property type="entry name" value="ACR"/>
    <property type="match status" value="1"/>
</dbReference>
<keyword evidence="3 9" id="KW-1133">Transmembrane helix</keyword>
<proteinExistence type="predicted"/>
<dbReference type="InterPro" id="IPR018358">
    <property type="entry name" value="Disintegrin_CS"/>
</dbReference>
<dbReference type="InterPro" id="IPR001590">
    <property type="entry name" value="Peptidase_M12B"/>
</dbReference>
<comment type="caution">
    <text evidence="6">Lacks conserved residue(s) required for the propagation of feature annotation.</text>
</comment>
<feature type="domain" description="Peptidase M12B" evidence="13">
    <location>
        <begin position="187"/>
        <end position="384"/>
    </location>
</feature>
<evidence type="ECO:0000313" key="15">
    <source>
        <dbReference type="Proteomes" id="UP000002279"/>
    </source>
</evidence>
<dbReference type="Ensembl" id="ENSOANT00000010180.3">
    <property type="protein sequence ID" value="ENSOANP00000010178.2"/>
    <property type="gene ID" value="ENSOANG00000006373.3"/>
</dbReference>
<feature type="compositionally biased region" description="Low complexity" evidence="8">
    <location>
        <begin position="735"/>
        <end position="745"/>
    </location>
</feature>
<dbReference type="InParanoid" id="F6PGI1"/>
<dbReference type="SUPFAM" id="SSF55486">
    <property type="entry name" value="Metalloproteases ('zincins'), catalytic domain"/>
    <property type="match status" value="1"/>
</dbReference>
<dbReference type="Bgee" id="ENSOANG00000006373">
    <property type="expression patterns" value="Expressed in testis and 7 other cell types or tissues"/>
</dbReference>
<dbReference type="Gene3D" id="2.60.120.260">
    <property type="entry name" value="Galactose-binding domain-like"/>
    <property type="match status" value="1"/>
</dbReference>
<evidence type="ECO:0000256" key="8">
    <source>
        <dbReference type="SAM" id="MobiDB-lite"/>
    </source>
</evidence>
<dbReference type="HOGENOM" id="CLU_012714_4_2_1"/>
<dbReference type="InterPro" id="IPR002870">
    <property type="entry name" value="Peptidase_M12B_N"/>
</dbReference>
<name>F6PGI1_ORNAN</name>
<dbReference type="InterPro" id="IPR000742">
    <property type="entry name" value="EGF"/>
</dbReference>
<evidence type="ECO:0000256" key="4">
    <source>
        <dbReference type="ARBA" id="ARBA00023136"/>
    </source>
</evidence>
<keyword evidence="2 9" id="KW-0812">Transmembrane</keyword>
<dbReference type="Proteomes" id="UP000002279">
    <property type="component" value="Chromosome 5"/>
</dbReference>
<dbReference type="Pfam" id="PF01421">
    <property type="entry name" value="Reprolysin"/>
    <property type="match status" value="1"/>
</dbReference>
<evidence type="ECO:0000256" key="10">
    <source>
        <dbReference type="SAM" id="SignalP"/>
    </source>
</evidence>
<dbReference type="SMART" id="SM00050">
    <property type="entry name" value="DISIN"/>
    <property type="match status" value="1"/>
</dbReference>
<reference evidence="14 15" key="1">
    <citation type="journal article" date="2008" name="Nature">
        <title>Genome analysis of the platypus reveals unique signatures of evolution.</title>
        <authorList>
            <person name="Warren W.C."/>
            <person name="Hillier L.W."/>
            <person name="Marshall Graves J.A."/>
            <person name="Birney E."/>
            <person name="Ponting C.P."/>
            <person name="Grutzner F."/>
            <person name="Belov K."/>
            <person name="Miller W."/>
            <person name="Clarke L."/>
            <person name="Chinwalla A.T."/>
            <person name="Yang S.P."/>
            <person name="Heger A."/>
            <person name="Locke D.P."/>
            <person name="Miethke P."/>
            <person name="Waters P.D."/>
            <person name="Veyrunes F."/>
            <person name="Fulton L."/>
            <person name="Fulton B."/>
            <person name="Graves T."/>
            <person name="Wallis J."/>
            <person name="Puente X.S."/>
            <person name="Lopez-Otin C."/>
            <person name="Ordonez G.R."/>
            <person name="Eichler E.E."/>
            <person name="Chen L."/>
            <person name="Cheng Z."/>
            <person name="Deakin J.E."/>
            <person name="Alsop A."/>
            <person name="Thompson K."/>
            <person name="Kirby P."/>
            <person name="Papenfuss A.T."/>
            <person name="Wakefield M.J."/>
            <person name="Olender T."/>
            <person name="Lancet D."/>
            <person name="Huttley G.A."/>
            <person name="Smit A.F."/>
            <person name="Pask A."/>
            <person name="Temple-Smith P."/>
            <person name="Batzer M.A."/>
            <person name="Walker J.A."/>
            <person name="Konkel M.K."/>
            <person name="Harris R.S."/>
            <person name="Whittington C.M."/>
            <person name="Wong E.S."/>
            <person name="Gemmell N.J."/>
            <person name="Buschiazzo E."/>
            <person name="Vargas Jentzsch I.M."/>
            <person name="Merkel A."/>
            <person name="Schmitz J."/>
            <person name="Zemann A."/>
            <person name="Churakov G."/>
            <person name="Kriegs J.O."/>
            <person name="Brosius J."/>
            <person name="Murchison E.P."/>
            <person name="Sachidanandam R."/>
            <person name="Smith C."/>
            <person name="Hannon G.J."/>
            <person name="Tsend-Ayush E."/>
            <person name="McMillan D."/>
            <person name="Attenborough R."/>
            <person name="Rens W."/>
            <person name="Ferguson-Smith M."/>
            <person name="Lefevre C.M."/>
            <person name="Sharp J.A."/>
            <person name="Nicholas K.R."/>
            <person name="Ray D.A."/>
            <person name="Kube M."/>
            <person name="Reinhardt R."/>
            <person name="Pringle T.H."/>
            <person name="Taylor J."/>
            <person name="Jones R.C."/>
            <person name="Nixon B."/>
            <person name="Dacheux J.L."/>
            <person name="Niwa H."/>
            <person name="Sekita Y."/>
            <person name="Huang X."/>
            <person name="Stark A."/>
            <person name="Kheradpour P."/>
            <person name="Kellis M."/>
            <person name="Flicek P."/>
            <person name="Chen Y."/>
            <person name="Webber C."/>
            <person name="Hardison R."/>
            <person name="Nelson J."/>
            <person name="Hallsworth-Pepin K."/>
            <person name="Delehaunty K."/>
            <person name="Markovic C."/>
            <person name="Minx P."/>
            <person name="Feng Y."/>
            <person name="Kremitzki C."/>
            <person name="Mitreva M."/>
            <person name="Glasscock J."/>
            <person name="Wylie T."/>
            <person name="Wohldmann P."/>
            <person name="Thiru P."/>
            <person name="Nhan M.N."/>
            <person name="Pohl C.S."/>
            <person name="Smith S.M."/>
            <person name="Hou S."/>
            <person name="Nefedov M."/>
            <person name="de Jong P.J."/>
            <person name="Renfree M.B."/>
            <person name="Mardis E.R."/>
            <person name="Wilson R.K."/>
        </authorList>
    </citation>
    <scope>NUCLEOTIDE SEQUENCE [LARGE SCALE GENOMIC DNA]</scope>
    <source>
        <strain evidence="14 15">Glennie</strain>
    </source>
</reference>
<dbReference type="CTD" id="203102"/>
<evidence type="ECO:0000256" key="2">
    <source>
        <dbReference type="ARBA" id="ARBA00022692"/>
    </source>
</evidence>
<evidence type="ECO:0000256" key="3">
    <source>
        <dbReference type="ARBA" id="ARBA00022989"/>
    </source>
</evidence>
<dbReference type="FunFam" id="4.10.70.10:FF:000001">
    <property type="entry name" value="Disintegrin and metalloproteinase domain-containing protein 22"/>
    <property type="match status" value="1"/>
</dbReference>
<feature type="disulfide bond" evidence="6">
    <location>
        <begin position="628"/>
        <end position="638"/>
    </location>
</feature>
<dbReference type="InterPro" id="IPR006586">
    <property type="entry name" value="ADAM_Cys-rich"/>
</dbReference>
<dbReference type="GO" id="GO:0007155">
    <property type="term" value="P:cell adhesion"/>
    <property type="evidence" value="ECO:0000318"/>
    <property type="project" value="GO_Central"/>
</dbReference>
<evidence type="ECO:0000313" key="14">
    <source>
        <dbReference type="Ensembl" id="ENSOANP00000010178.2"/>
    </source>
</evidence>
<evidence type="ECO:0000256" key="7">
    <source>
        <dbReference type="PROSITE-ProRule" id="PRU00276"/>
    </source>
</evidence>
<feature type="domain" description="EGF-like" evidence="11">
    <location>
        <begin position="624"/>
        <end position="656"/>
    </location>
</feature>
<evidence type="ECO:0000256" key="1">
    <source>
        <dbReference type="ARBA" id="ARBA00004479"/>
    </source>
</evidence>
<dbReference type="GO" id="GO:0004222">
    <property type="term" value="F:metalloendopeptidase activity"/>
    <property type="evidence" value="ECO:0000318"/>
    <property type="project" value="GO_Central"/>
</dbReference>
<dbReference type="InterPro" id="IPR001762">
    <property type="entry name" value="Disintegrin_dom"/>
</dbReference>
<dbReference type="GeneTree" id="ENSGT00940000161015"/>
<dbReference type="Gene3D" id="3.40.390.10">
    <property type="entry name" value="Collagenase (Catalytic Domain)"/>
    <property type="match status" value="1"/>
</dbReference>
<keyword evidence="4 9" id="KW-0472">Membrane</keyword>
<evidence type="ECO:0000259" key="13">
    <source>
        <dbReference type="PROSITE" id="PS50215"/>
    </source>
</evidence>
<evidence type="ECO:0008006" key="16">
    <source>
        <dbReference type="Google" id="ProtNLM"/>
    </source>
</evidence>
<sequence>MVALLALLAGLVAGPLSGLDSKEKFLQITIPKKILSNTSDDAKLQHVSYVITVGETPYTIHLQQKIFLPENFVIYMYNQEGALHSGSSHIETHCHYQGYIDGFPNSLATINTCSGLRGILQFENVSYGIEPLGSAAGFEHLIYQVNNENTDLGLLAENNSAIVSNVLTYKGLLSVESQPDFSPLFPRYLEMHIVVDKALYDYMGSDTLTVTNKVIQIIGLVNTMFTPFNITVVLSSLEFWTDKNKISTTGEADELLQRFLTWKHDYLVLRPHDVAYLLIYQDHPHYVGATFPGKMCIANYAAGIALYSRSITLETFSVIIAQLLGLSMGIAYDDTRNCHCSGTICIMDPEAVRSNGVKTFSSCSFGDFENFISKTGVECLQNQPHLNPLYRSSVCGNKIVEQDEQCDCGNPIECKDNNCCDPSNCKLKPEAQCAHGLCCKNCKIADQGTECRPTAHSECDVTEFCNGSSQYCQPDIHLLNGKLCQENFMCFEGECRSLDSRCQAIFGKGSKNAPFSCYEEINAHQDRFGHCGDFQTKRARYKACSWRNLQCGKLICTYPSRKPFFQENGAVIYVFVRKTVCITIDYRLPFTVMDPMLVKNGSDCDVGRVCINASCVESRFLLQEAKDCAAKCNGHGVCNSKKNCHCSPGWAPPDCRNQGQGRGGSIDNMLFWKYGKVNVHTSEDIRKNKILIGFYIGLPLLIVIIIGFIKWNDLRNWCSHEESVHDDGRSEESDVSYSSNSERSS</sequence>
<dbReference type="PROSITE" id="PS50026">
    <property type="entry name" value="EGF_3"/>
    <property type="match status" value="1"/>
</dbReference>
<dbReference type="AlphaFoldDB" id="F6PGI1"/>
<dbReference type="RefSeq" id="XP_028922457.1">
    <property type="nucleotide sequence ID" value="XM_029066624.2"/>
</dbReference>
<dbReference type="eggNOG" id="KOG3607">
    <property type="taxonomic scope" value="Eukaryota"/>
</dbReference>
<feature type="signal peptide" evidence="10">
    <location>
        <begin position="1"/>
        <end position="18"/>
    </location>
</feature>
<dbReference type="FunCoup" id="F6PGI1">
    <property type="interactions" value="59"/>
</dbReference>
<dbReference type="PROSITE" id="PS50214">
    <property type="entry name" value="DISINTEGRIN_2"/>
    <property type="match status" value="1"/>
</dbReference>
<keyword evidence="10" id="KW-0732">Signal</keyword>
<feature type="disulfide bond" evidence="6">
    <location>
        <begin position="646"/>
        <end position="655"/>
    </location>
</feature>
<feature type="disulfide bond" evidence="7">
    <location>
        <begin position="340"/>
        <end position="345"/>
    </location>
</feature>
<feature type="region of interest" description="Disordered" evidence="8">
    <location>
        <begin position="724"/>
        <end position="745"/>
    </location>
</feature>
<dbReference type="GO" id="GO:0006508">
    <property type="term" value="P:proteolysis"/>
    <property type="evidence" value="ECO:0000318"/>
    <property type="project" value="GO_Central"/>
</dbReference>
<feature type="transmembrane region" description="Helical" evidence="9">
    <location>
        <begin position="690"/>
        <end position="709"/>
    </location>
</feature>
<dbReference type="Pfam" id="PF00200">
    <property type="entry name" value="Disintegrin"/>
    <property type="match status" value="1"/>
</dbReference>
<accession>F6PGI1</accession>
<protein>
    <recommendedName>
        <fullName evidence="16">ADAM metallopeptidase domain 32</fullName>
    </recommendedName>
</protein>
<evidence type="ECO:0000259" key="11">
    <source>
        <dbReference type="PROSITE" id="PS50026"/>
    </source>
</evidence>
<evidence type="ECO:0000256" key="9">
    <source>
        <dbReference type="SAM" id="Phobius"/>
    </source>
</evidence>
<feature type="chain" id="PRO_5028249061" description="ADAM metallopeptidase domain 32" evidence="10">
    <location>
        <begin position="19"/>
        <end position="745"/>
    </location>
</feature>
<comment type="subcellular location">
    <subcellularLocation>
        <location evidence="1">Membrane</location>
        <topology evidence="1">Single-pass type I membrane protein</topology>
    </subcellularLocation>
</comment>
<dbReference type="Gene3D" id="4.10.70.10">
    <property type="entry name" value="Disintegrin domain"/>
    <property type="match status" value="1"/>
</dbReference>
<dbReference type="Pfam" id="PF01562">
    <property type="entry name" value="Pep_M12B_propep"/>
    <property type="match status" value="1"/>
</dbReference>
<organism evidence="14 15">
    <name type="scientific">Ornithorhynchus anatinus</name>
    <name type="common">Duckbill platypus</name>
    <dbReference type="NCBI Taxonomy" id="9258"/>
    <lineage>
        <taxon>Eukaryota</taxon>
        <taxon>Metazoa</taxon>
        <taxon>Chordata</taxon>
        <taxon>Craniata</taxon>
        <taxon>Vertebrata</taxon>
        <taxon>Euteleostomi</taxon>
        <taxon>Mammalia</taxon>
        <taxon>Monotremata</taxon>
        <taxon>Ornithorhynchidae</taxon>
        <taxon>Ornithorhynchus</taxon>
    </lineage>
</organism>
<dbReference type="Pfam" id="PF08516">
    <property type="entry name" value="ADAM_CR"/>
    <property type="match status" value="1"/>
</dbReference>
<dbReference type="GO" id="GO:0007339">
    <property type="term" value="P:binding of sperm to zona pellucida"/>
    <property type="evidence" value="ECO:0000318"/>
    <property type="project" value="GO_Central"/>
</dbReference>
<dbReference type="InterPro" id="IPR036436">
    <property type="entry name" value="Disintegrin_dom_sf"/>
</dbReference>
<evidence type="ECO:0000259" key="12">
    <source>
        <dbReference type="PROSITE" id="PS50214"/>
    </source>
</evidence>
<keyword evidence="6" id="KW-0245">EGF-like domain</keyword>
<dbReference type="SUPFAM" id="SSF57552">
    <property type="entry name" value="Blood coagulation inhibitor (disintegrin)"/>
    <property type="match status" value="1"/>
</dbReference>
<dbReference type="GO" id="GO:0008584">
    <property type="term" value="P:male gonad development"/>
    <property type="evidence" value="ECO:0000318"/>
    <property type="project" value="GO_Central"/>
</dbReference>
<dbReference type="GO" id="GO:0005886">
    <property type="term" value="C:plasma membrane"/>
    <property type="evidence" value="ECO:0000318"/>
    <property type="project" value="GO_Central"/>
</dbReference>